<dbReference type="PANTHER" id="PTHR31048">
    <property type="entry name" value="OS03G0233200 PROTEIN"/>
    <property type="match status" value="1"/>
</dbReference>
<feature type="chain" id="PRO_5002353983" description="Thaumatin-like protein" evidence="2">
    <location>
        <begin position="30"/>
        <end position="423"/>
    </location>
</feature>
<organism evidence="3">
    <name type="scientific">Oryza glumipatula</name>
    <dbReference type="NCBI Taxonomy" id="40148"/>
    <lineage>
        <taxon>Eukaryota</taxon>
        <taxon>Viridiplantae</taxon>
        <taxon>Streptophyta</taxon>
        <taxon>Embryophyta</taxon>
        <taxon>Tracheophyta</taxon>
        <taxon>Spermatophyta</taxon>
        <taxon>Magnoliopsida</taxon>
        <taxon>Liliopsida</taxon>
        <taxon>Poales</taxon>
        <taxon>Poaceae</taxon>
        <taxon>BOP clade</taxon>
        <taxon>Oryzoideae</taxon>
        <taxon>Oryzeae</taxon>
        <taxon>Oryzinae</taxon>
        <taxon>Oryza</taxon>
    </lineage>
</organism>
<evidence type="ECO:0008006" key="5">
    <source>
        <dbReference type="Google" id="ProtNLM"/>
    </source>
</evidence>
<dbReference type="PROSITE" id="PS51257">
    <property type="entry name" value="PROKAR_LIPOPROTEIN"/>
    <property type="match status" value="1"/>
</dbReference>
<dbReference type="PROSITE" id="PS51367">
    <property type="entry name" value="THAUMATIN_2"/>
    <property type="match status" value="1"/>
</dbReference>
<name>A0A0E0AXP6_9ORYZ</name>
<dbReference type="InterPro" id="IPR037176">
    <property type="entry name" value="Osmotin/thaumatin-like_sf"/>
</dbReference>
<dbReference type="Pfam" id="PF00314">
    <property type="entry name" value="Thaumatin"/>
    <property type="match status" value="1"/>
</dbReference>
<evidence type="ECO:0000313" key="4">
    <source>
        <dbReference type="Proteomes" id="UP000026961"/>
    </source>
</evidence>
<accession>A0A0E0AXP6</accession>
<proteinExistence type="predicted"/>
<dbReference type="EnsemblPlants" id="OGLUM08G21810.1">
    <property type="protein sequence ID" value="OGLUM08G21810.1"/>
    <property type="gene ID" value="OGLUM08G21810"/>
</dbReference>
<evidence type="ECO:0000256" key="1">
    <source>
        <dbReference type="SAM" id="MobiDB-lite"/>
    </source>
</evidence>
<dbReference type="SMART" id="SM00205">
    <property type="entry name" value="THN"/>
    <property type="match status" value="1"/>
</dbReference>
<evidence type="ECO:0000313" key="3">
    <source>
        <dbReference type="EnsemblPlants" id="OGLUM08G21810.1"/>
    </source>
</evidence>
<keyword evidence="2" id="KW-0732">Signal</keyword>
<dbReference type="CDD" id="cd09218">
    <property type="entry name" value="TLP-PA"/>
    <property type="match status" value="1"/>
</dbReference>
<dbReference type="AlphaFoldDB" id="A0A0E0AXP6"/>
<dbReference type="Gene3D" id="2.60.110.10">
    <property type="entry name" value="Thaumatin"/>
    <property type="match status" value="1"/>
</dbReference>
<dbReference type="InterPro" id="IPR001938">
    <property type="entry name" value="Thaumatin"/>
</dbReference>
<reference evidence="3" key="2">
    <citation type="submission" date="2018-05" db="EMBL/GenBank/DDBJ databases">
        <title>OgluRS3 (Oryza glumaepatula Reference Sequence Version 3).</title>
        <authorList>
            <person name="Zhang J."/>
            <person name="Kudrna D."/>
            <person name="Lee S."/>
            <person name="Talag J."/>
            <person name="Welchert J."/>
            <person name="Wing R.A."/>
        </authorList>
    </citation>
    <scope>NUCLEOTIDE SEQUENCE [LARGE SCALE GENOMIC DNA]</scope>
</reference>
<reference evidence="3" key="1">
    <citation type="submission" date="2015-04" db="UniProtKB">
        <authorList>
            <consortium name="EnsemblPlants"/>
        </authorList>
    </citation>
    <scope>IDENTIFICATION</scope>
</reference>
<dbReference type="eggNOG" id="ENOG502QRXP">
    <property type="taxonomic scope" value="Eukaryota"/>
</dbReference>
<dbReference type="STRING" id="40148.A0A0E0AXP6"/>
<evidence type="ECO:0000256" key="2">
    <source>
        <dbReference type="SAM" id="SignalP"/>
    </source>
</evidence>
<sequence>MEAPRSWRAPACVIFVLALVAQWWSSSMAASCSFTISNHCAQTIWPATLAGAGTPQLATTGFRLDPGQSVQVPAPAGWSGRIWARTGCDFSGAGSGGAAAAAGAAACQTGDCGGRLECAGTGATPPATLFEVTLGKGGGGGDLDYYDVSLVDGYNLPVVAVPQAGGATGGGGGGCATTGCTADLNRCTCHTSMHASCTRVERVCADVSISAACPKELQVDGGGGGGTVACRSACEAFGEEAYCCSGAYATPATCRPTAYSAIFKTACPRAYSYAYDDGTSTFTCSAAAYTIAFCLPPTGSNTSGATPLISSPANGQNSAGGDASSTPPPAGNNGAGISSNQPPPPTSVYQLPPPADVNGAGGTYQPPPTEDSNGAGSADQPAWLTMPSSASKRMMPSSSAASTRHNQLRSLLLLLPALLLFRF</sequence>
<dbReference type="SUPFAM" id="SSF49870">
    <property type="entry name" value="Osmotin, thaumatin-like protein"/>
    <property type="match status" value="1"/>
</dbReference>
<feature type="compositionally biased region" description="Polar residues" evidence="1">
    <location>
        <begin position="305"/>
        <end position="325"/>
    </location>
</feature>
<feature type="signal peptide" evidence="2">
    <location>
        <begin position="1"/>
        <end position="29"/>
    </location>
</feature>
<feature type="region of interest" description="Disordered" evidence="1">
    <location>
        <begin position="305"/>
        <end position="383"/>
    </location>
</feature>
<protein>
    <recommendedName>
        <fullName evidence="5">Thaumatin-like protein</fullName>
    </recommendedName>
</protein>
<dbReference type="Gramene" id="OGLUM08G21810.1">
    <property type="protein sequence ID" value="OGLUM08G21810.1"/>
    <property type="gene ID" value="OGLUM08G21810"/>
</dbReference>
<keyword evidence="4" id="KW-1185">Reference proteome</keyword>
<dbReference type="HOGENOM" id="CLU_043181_0_1_1"/>
<dbReference type="Proteomes" id="UP000026961">
    <property type="component" value="Chromosome 8"/>
</dbReference>
<feature type="compositionally biased region" description="Pro residues" evidence="1">
    <location>
        <begin position="341"/>
        <end position="355"/>
    </location>
</feature>